<gene>
    <name evidence="1" type="ORF">SOO65_09895</name>
</gene>
<dbReference type="PROSITE" id="PS51257">
    <property type="entry name" value="PROKAR_LIPOPROTEIN"/>
    <property type="match status" value="1"/>
</dbReference>
<evidence type="ECO:0000313" key="2">
    <source>
        <dbReference type="Proteomes" id="UP001324634"/>
    </source>
</evidence>
<organism evidence="1 2">
    <name type="scientific">Peredibacter starrii</name>
    <dbReference type="NCBI Taxonomy" id="28202"/>
    <lineage>
        <taxon>Bacteria</taxon>
        <taxon>Pseudomonadati</taxon>
        <taxon>Bdellovibrionota</taxon>
        <taxon>Bacteriovoracia</taxon>
        <taxon>Bacteriovoracales</taxon>
        <taxon>Bacteriovoracaceae</taxon>
        <taxon>Peredibacter</taxon>
    </lineage>
</organism>
<dbReference type="EMBL" id="CP139487">
    <property type="protein sequence ID" value="WPU67064.1"/>
    <property type="molecule type" value="Genomic_DNA"/>
</dbReference>
<dbReference type="RefSeq" id="WP_321399886.1">
    <property type="nucleotide sequence ID" value="NZ_CP139487.1"/>
</dbReference>
<sequence length="191" mass="21385">MTKIVAFGLLLTIASCSNLPFGKRPAPTQPKVAVTPVEPARTKPEVKGPTAVWYLHSHDRVTLYLRNVDDTSSASMILEKGLNRFPIPEGHWELTGFEEADRSFTSMNTSKKFVFRVRPRSTTYAGSIVIGCPKVQSDDFKFLKPMKFFDRYPFSSEVGLCEMIVGNDFASVKTEFKKAHKTKGLNLTIGF</sequence>
<dbReference type="Proteomes" id="UP001324634">
    <property type="component" value="Chromosome"/>
</dbReference>
<keyword evidence="2" id="KW-1185">Reference proteome</keyword>
<dbReference type="AlphaFoldDB" id="A0AAX4HUV1"/>
<reference evidence="1 2" key="1">
    <citation type="submission" date="2023-11" db="EMBL/GenBank/DDBJ databases">
        <title>Peredibacter starrii A3.12.</title>
        <authorList>
            <person name="Mitchell R.J."/>
        </authorList>
    </citation>
    <scope>NUCLEOTIDE SEQUENCE [LARGE SCALE GENOMIC DNA]</scope>
    <source>
        <strain evidence="1 2">A3.12</strain>
    </source>
</reference>
<name>A0AAX4HUV1_9BACT</name>
<accession>A0AAX4HUV1</accession>
<evidence type="ECO:0008006" key="3">
    <source>
        <dbReference type="Google" id="ProtNLM"/>
    </source>
</evidence>
<proteinExistence type="predicted"/>
<dbReference type="KEGG" id="psti:SOO65_09895"/>
<protein>
    <recommendedName>
        <fullName evidence="3">Lipoprotein</fullName>
    </recommendedName>
</protein>
<evidence type="ECO:0000313" key="1">
    <source>
        <dbReference type="EMBL" id="WPU67064.1"/>
    </source>
</evidence>